<name>A0A378JXS9_9GAMM</name>
<evidence type="ECO:0000313" key="1">
    <source>
        <dbReference type="EMBL" id="STX62208.1"/>
    </source>
</evidence>
<dbReference type="STRING" id="39962.Lmor_2588"/>
<organism evidence="1 2">
    <name type="scientific">Legionella moravica</name>
    <dbReference type="NCBI Taxonomy" id="39962"/>
    <lineage>
        <taxon>Bacteria</taxon>
        <taxon>Pseudomonadati</taxon>
        <taxon>Pseudomonadota</taxon>
        <taxon>Gammaproteobacteria</taxon>
        <taxon>Legionellales</taxon>
        <taxon>Legionellaceae</taxon>
        <taxon>Legionella</taxon>
    </lineage>
</organism>
<reference evidence="1 2" key="1">
    <citation type="submission" date="2018-06" db="EMBL/GenBank/DDBJ databases">
        <authorList>
            <consortium name="Pathogen Informatics"/>
            <person name="Doyle S."/>
        </authorList>
    </citation>
    <scope>NUCLEOTIDE SEQUENCE [LARGE SCALE GENOMIC DNA]</scope>
    <source>
        <strain evidence="1 2">NCTC12239</strain>
    </source>
</reference>
<proteinExistence type="predicted"/>
<gene>
    <name evidence="1" type="ORF">NCTC12239_01129</name>
</gene>
<dbReference type="Proteomes" id="UP000254040">
    <property type="component" value="Unassembled WGS sequence"/>
</dbReference>
<dbReference type="EMBL" id="UGOG01000001">
    <property type="protein sequence ID" value="STX62208.1"/>
    <property type="molecule type" value="Genomic_DNA"/>
</dbReference>
<evidence type="ECO:0000313" key="2">
    <source>
        <dbReference type="Proteomes" id="UP000254040"/>
    </source>
</evidence>
<protein>
    <submittedName>
        <fullName evidence="1">Uncharacterized protein</fullName>
    </submittedName>
</protein>
<sequence length="199" mass="22550">MSTSYLNLLQCQRLNSCPPARARQIFLSCTQSCPHRRATIHQNKPMPKSQWRLLCSTVKLSFNSLIHSISLPFGVRDDMIFGVCQRAIATYCSAKGQIVARLRGQDRFFLSCTQSCPRRRATIHQNKPMPKSQWGLLCSTVKLSFNSLIHSISPPFGVRDDMIFGVCQRAISTYCSAKGQIVARLRGQDRFFVIYRGLC</sequence>
<accession>A0A378JXS9</accession>
<dbReference type="AlphaFoldDB" id="A0A378JXS9"/>